<evidence type="ECO:0000313" key="5">
    <source>
        <dbReference type="Proteomes" id="UP000199532"/>
    </source>
</evidence>
<gene>
    <name evidence="4" type="ORF">SAMN04487995_6155</name>
</gene>
<accession>A0A1H7BFC6</accession>
<evidence type="ECO:0000256" key="1">
    <source>
        <dbReference type="ARBA" id="ARBA00022801"/>
    </source>
</evidence>
<keyword evidence="2" id="KW-0732">Signal</keyword>
<dbReference type="PANTHER" id="PTHR37842:SF2">
    <property type="entry name" value="GYLCOSYL HYDROLASE 115 C-TERMINAL DOMAIN-CONTAINING PROTEIN"/>
    <property type="match status" value="1"/>
</dbReference>
<organism evidence="4 5">
    <name type="scientific">Dyadobacter koreensis</name>
    <dbReference type="NCBI Taxonomy" id="408657"/>
    <lineage>
        <taxon>Bacteria</taxon>
        <taxon>Pseudomonadati</taxon>
        <taxon>Bacteroidota</taxon>
        <taxon>Cytophagia</taxon>
        <taxon>Cytophagales</taxon>
        <taxon>Spirosomataceae</taxon>
        <taxon>Dyadobacter</taxon>
    </lineage>
</organism>
<keyword evidence="1 4" id="KW-0378">Hydrolase</keyword>
<name>A0A1H7BFC6_9BACT</name>
<dbReference type="InterPro" id="IPR029018">
    <property type="entry name" value="Hex-like_dom2"/>
</dbReference>
<dbReference type="Gene3D" id="3.20.20.520">
    <property type="entry name" value="Glycosyl hydrolase family 115"/>
    <property type="match status" value="1"/>
</dbReference>
<evidence type="ECO:0000256" key="2">
    <source>
        <dbReference type="SAM" id="SignalP"/>
    </source>
</evidence>
<dbReference type="AlphaFoldDB" id="A0A1H7BFC6"/>
<dbReference type="RefSeq" id="WP_090342458.1">
    <property type="nucleotide sequence ID" value="NZ_FNXY01000013.1"/>
</dbReference>
<dbReference type="InterPro" id="IPR031924">
    <property type="entry name" value="GH115"/>
</dbReference>
<evidence type="ECO:0000313" key="4">
    <source>
        <dbReference type="EMBL" id="SEJ72920.1"/>
    </source>
</evidence>
<dbReference type="Pfam" id="PF17829">
    <property type="entry name" value="GH115_C"/>
    <property type="match status" value="1"/>
</dbReference>
<dbReference type="OrthoDB" id="8727830at2"/>
<sequence>MKQIFLKRITIHILIAMCLPLVASAAQFELITAKDKVTIYYQKGESKLDSITAHLLASDIELASGYQPKVLTDISNAKGNIIIIGRAESALVKNFGNKASDPEIKGKWESYSLRFLSKPSANIANALIIAGSDARGTAYGVFSVSEKIGVTPWYWWADARPKMQKSLVIDGLNFTSKTPSVKFRGVFINDEDWGLQPWAAKTFEPETKDIGPKTYAKVFELLLRLKANLIWPAMHPSTNAFYHYPGNIKVAEDYQIVVGSSHAEPMLRNNVSEWNQKEMGRFNYLTNKKKVDEYWESRIKESSKINGIYTTGMRGIHDGAMEGVKTMEETAPLMDTIIRAQRNMLKKYVNEDITKIPQVFTPYKEVLEIYDAGLKVPDDITLVWPDDNYGYIQRLSNAQENKRSGGSVVYYHASYWGRPHDYLWLNTTHPAHMREEMTKAFAMNAKQLWVLNVGDIKPAEYATQLFLDMAYDIEPFEKSAFSMTHLQNWLSTIFGDKQSASAAKALWKYYDLAFERKPEYMGWSQTEPTTGIKFTAYNHLFYNDQAQLRMDAYDQLLAQVKDIGTNIAARDKDAFYELVEYPVKGAAWINKKFLFRDKAYIYAKQGRLSAAHYASLSGGTQEKIAAETLYYNTKLANGKWNGMMDMFPRKLPVFNVPDFNLPQKRDLPAFCAVPEGYNQADSTTDPEPARATILPEFNKRNKQKYFIDVFLTQKIKRTFMVNVSEKWISVSISQGALTPDGLNSQQRIWVEIDWNKAPVQESLKGTIIVESGDDRYTFAVTANNARVKELENFKGHIEAAYYLSIPAADYTAVKNIKSRHWNVIEGLGSHGRSLEALPLVEEAGEGDLDTLKVKNYPVVEYDFYTFSQSPANITVSTLPTYPINKNFELRYGVSIDDGPATIFNFRTVGRSDEWKKNVLSNSAQRTFKVPDLKAGKHKLQIYMVDPGVILTHIFIDLGVAQPFYGSLSLKDVNAMMKPDGVPKKIK</sequence>
<dbReference type="Gene3D" id="1.20.58.2150">
    <property type="match status" value="1"/>
</dbReference>
<feature type="signal peptide" evidence="2">
    <location>
        <begin position="1"/>
        <end position="25"/>
    </location>
</feature>
<evidence type="ECO:0000259" key="3">
    <source>
        <dbReference type="Pfam" id="PF17829"/>
    </source>
</evidence>
<feature type="domain" description="Gylcosyl hydrolase 115 C-terminal" evidence="3">
    <location>
        <begin position="795"/>
        <end position="962"/>
    </location>
</feature>
<dbReference type="EMBL" id="FNXY01000013">
    <property type="protein sequence ID" value="SEJ72920.1"/>
    <property type="molecule type" value="Genomic_DNA"/>
</dbReference>
<feature type="chain" id="PRO_5011674358" evidence="2">
    <location>
        <begin position="26"/>
        <end position="986"/>
    </location>
</feature>
<dbReference type="InterPro" id="IPR041437">
    <property type="entry name" value="GH115_C"/>
</dbReference>
<dbReference type="InterPro" id="IPR042301">
    <property type="entry name" value="GH115_sf"/>
</dbReference>
<reference evidence="4 5" key="1">
    <citation type="submission" date="2016-10" db="EMBL/GenBank/DDBJ databases">
        <authorList>
            <person name="de Groot N.N."/>
        </authorList>
    </citation>
    <scope>NUCLEOTIDE SEQUENCE [LARGE SCALE GENOMIC DNA]</scope>
    <source>
        <strain evidence="4 5">DSM 19938</strain>
    </source>
</reference>
<dbReference type="STRING" id="408657.SAMN04487995_6155"/>
<dbReference type="GO" id="GO:0016787">
    <property type="term" value="F:hydrolase activity"/>
    <property type="evidence" value="ECO:0007669"/>
    <property type="project" value="UniProtKB-KW"/>
</dbReference>
<dbReference type="Gene3D" id="3.30.379.10">
    <property type="entry name" value="Chitobiase/beta-hexosaminidase domain 2-like"/>
    <property type="match status" value="1"/>
</dbReference>
<dbReference type="GO" id="GO:0005975">
    <property type="term" value="P:carbohydrate metabolic process"/>
    <property type="evidence" value="ECO:0007669"/>
    <property type="project" value="UniProtKB-ARBA"/>
</dbReference>
<proteinExistence type="predicted"/>
<dbReference type="Pfam" id="PF15979">
    <property type="entry name" value="Glyco_hydro_115"/>
    <property type="match status" value="1"/>
</dbReference>
<dbReference type="SUPFAM" id="SSF55545">
    <property type="entry name" value="beta-N-acetylhexosaminidase-like domain"/>
    <property type="match status" value="1"/>
</dbReference>
<keyword evidence="5" id="KW-1185">Reference proteome</keyword>
<protein>
    <submittedName>
        <fullName evidence="4">Glycosyl hydrolase family 115</fullName>
    </submittedName>
</protein>
<dbReference type="Gene3D" id="2.60.120.1620">
    <property type="match status" value="1"/>
</dbReference>
<dbReference type="Proteomes" id="UP000199532">
    <property type="component" value="Unassembled WGS sequence"/>
</dbReference>
<dbReference type="PANTHER" id="PTHR37842">
    <property type="match status" value="1"/>
</dbReference>